<dbReference type="AlphaFoldDB" id="A0AB39HKC0"/>
<dbReference type="KEGG" id="vih:AB0763_16835"/>
<geneLocation type="plasmid" evidence="1">
    <name>p-HB236076</name>
</geneLocation>
<dbReference type="RefSeq" id="WP_306099607.1">
    <property type="nucleotide sequence ID" value="NZ_CP162602.1"/>
</dbReference>
<keyword evidence="1" id="KW-0614">Plasmid</keyword>
<dbReference type="EMBL" id="CP162602">
    <property type="protein sequence ID" value="XDK26694.1"/>
    <property type="molecule type" value="Genomic_DNA"/>
</dbReference>
<accession>A0AB39HKC0</accession>
<proteinExistence type="predicted"/>
<name>A0AB39HKC0_9VIBR</name>
<gene>
    <name evidence="1" type="ORF">AB0763_16835</name>
</gene>
<sequence>MTYEQPWGKVIITAREVVVKLTQPATTLQARHDAIKLFGRSPTVMVANDMECQWHIQLTDDQLVDQLAKALSIAID</sequence>
<protein>
    <submittedName>
        <fullName evidence="1">DUF3389 family protein</fullName>
    </submittedName>
</protein>
<dbReference type="InterPro" id="IPR021811">
    <property type="entry name" value="DUF3389"/>
</dbReference>
<dbReference type="Pfam" id="PF11869">
    <property type="entry name" value="DUF3389"/>
    <property type="match status" value="1"/>
</dbReference>
<reference evidence="1" key="1">
    <citation type="submission" date="2024-07" db="EMBL/GenBank/DDBJ databases">
        <title>Genome Analysis of a Potential Novel Vibrio Species Secreting pH- and Thermo-stable Alginate Lyase and its Application in Producing Alginate Oligosaccharides.</title>
        <authorList>
            <person name="Huang H."/>
            <person name="Bao K."/>
        </authorList>
    </citation>
    <scope>NUCLEOTIDE SEQUENCE</scope>
    <source>
        <strain evidence="1">HB236076</strain>
        <plasmid evidence="1">p-HB236076</plasmid>
    </source>
</reference>
<organism evidence="1">
    <name type="scientific">Vibrio sp. HB236076</name>
    <dbReference type="NCBI Taxonomy" id="3232307"/>
    <lineage>
        <taxon>Bacteria</taxon>
        <taxon>Pseudomonadati</taxon>
        <taxon>Pseudomonadota</taxon>
        <taxon>Gammaproteobacteria</taxon>
        <taxon>Vibrionales</taxon>
        <taxon>Vibrionaceae</taxon>
        <taxon>Vibrio</taxon>
    </lineage>
</organism>
<evidence type="ECO:0000313" key="1">
    <source>
        <dbReference type="EMBL" id="XDK26694.1"/>
    </source>
</evidence>